<dbReference type="SUPFAM" id="SSF160631">
    <property type="entry name" value="SMI1/KNR4-like"/>
    <property type="match status" value="1"/>
</dbReference>
<evidence type="ECO:0000313" key="3">
    <source>
        <dbReference type="Proteomes" id="UP000294292"/>
    </source>
</evidence>
<dbReference type="OrthoDB" id="2355620at2"/>
<evidence type="ECO:0000313" key="2">
    <source>
        <dbReference type="EMBL" id="QBP40982.1"/>
    </source>
</evidence>
<dbReference type="InterPro" id="IPR018958">
    <property type="entry name" value="Knr4/Smi1-like_dom"/>
</dbReference>
<dbReference type="Proteomes" id="UP000294292">
    <property type="component" value="Chromosome"/>
</dbReference>
<dbReference type="InterPro" id="IPR037883">
    <property type="entry name" value="Knr4/Smi1-like_sf"/>
</dbReference>
<dbReference type="EMBL" id="CP038015">
    <property type="protein sequence ID" value="QBP40982.1"/>
    <property type="molecule type" value="Genomic_DNA"/>
</dbReference>
<evidence type="ECO:0000259" key="1">
    <source>
        <dbReference type="SMART" id="SM00860"/>
    </source>
</evidence>
<accession>A0A4P6ZX62</accession>
<sequence length="184" mass="21656">MVEEGSIVKQTLNTLKKRLKENENIIQIQGEGGYLAKVECTFNPPATDEEIKNFERQTGLILPNDYKEFLKISNGCRLFDDIESGGEIELYSLDQIIDLNEHYDEFEGCFDIAYIYQDNIVINSKHYSELKKNYLFWKGHIDQFEEAIPLEMNFELWLDRFIISSGAKFWSWSIYTAENYYKLS</sequence>
<organism evidence="2 3">
    <name type="scientific">Paenisporosarcina antarctica</name>
    <dbReference type="NCBI Taxonomy" id="417367"/>
    <lineage>
        <taxon>Bacteria</taxon>
        <taxon>Bacillati</taxon>
        <taxon>Bacillota</taxon>
        <taxon>Bacilli</taxon>
        <taxon>Bacillales</taxon>
        <taxon>Caryophanaceae</taxon>
        <taxon>Paenisporosarcina</taxon>
    </lineage>
</organism>
<reference evidence="2 3" key="1">
    <citation type="submission" date="2019-03" db="EMBL/GenBank/DDBJ databases">
        <title>Complete genome sequence of Paenisporosarcina antarctica CGMCC 1.6503T.</title>
        <authorList>
            <person name="Rong J.-C."/>
            <person name="Chi N.-Y."/>
            <person name="Zhang Q.-F."/>
        </authorList>
    </citation>
    <scope>NUCLEOTIDE SEQUENCE [LARGE SCALE GENOMIC DNA]</scope>
    <source>
        <strain evidence="2 3">CGMCC 1.6503</strain>
    </source>
</reference>
<dbReference type="KEGG" id="panc:E2636_07510"/>
<keyword evidence="3" id="KW-1185">Reference proteome</keyword>
<dbReference type="AlphaFoldDB" id="A0A4P6ZX62"/>
<dbReference type="Gene3D" id="3.40.1580.10">
    <property type="entry name" value="SMI1/KNR4-like"/>
    <property type="match status" value="1"/>
</dbReference>
<proteinExistence type="predicted"/>
<dbReference type="SMART" id="SM00860">
    <property type="entry name" value="SMI1_KNR4"/>
    <property type="match status" value="1"/>
</dbReference>
<protein>
    <submittedName>
        <fullName evidence="2">SMI1/KNR4 family protein</fullName>
    </submittedName>
</protein>
<name>A0A4P6ZX62_9BACL</name>
<gene>
    <name evidence="2" type="ORF">E2636_07510</name>
</gene>
<feature type="domain" description="Knr4/Smi1-like" evidence="1">
    <location>
        <begin position="45"/>
        <end position="160"/>
    </location>
</feature>
<dbReference type="Pfam" id="PF09346">
    <property type="entry name" value="SMI1_KNR4"/>
    <property type="match status" value="1"/>
</dbReference>
<dbReference type="RefSeq" id="WP_134209642.1">
    <property type="nucleotide sequence ID" value="NZ_CP038015.1"/>
</dbReference>